<evidence type="ECO:0000256" key="1">
    <source>
        <dbReference type="ARBA" id="ARBA00001933"/>
    </source>
</evidence>
<dbReference type="Proteomes" id="UP000190637">
    <property type="component" value="Unassembled WGS sequence"/>
</dbReference>
<dbReference type="EMBL" id="FUWS01000004">
    <property type="protein sequence ID" value="SJZ95184.1"/>
    <property type="molecule type" value="Genomic_DNA"/>
</dbReference>
<accession>A0A1T4PUF9</accession>
<dbReference type="EC" id="2.6.1.2" evidence="6"/>
<evidence type="ECO:0000256" key="3">
    <source>
        <dbReference type="ARBA" id="ARBA00022576"/>
    </source>
</evidence>
<evidence type="ECO:0000256" key="4">
    <source>
        <dbReference type="ARBA" id="ARBA00022679"/>
    </source>
</evidence>
<keyword evidence="4" id="KW-0808">Transferase</keyword>
<dbReference type="AlphaFoldDB" id="A0A1T4PUF9"/>
<reference evidence="8 9" key="1">
    <citation type="submission" date="2017-02" db="EMBL/GenBank/DDBJ databases">
        <authorList>
            <person name="Peterson S.W."/>
        </authorList>
    </citation>
    <scope>NUCLEOTIDE SEQUENCE [LARGE SCALE GENOMIC DNA]</scope>
    <source>
        <strain evidence="8 9">DSM 45154</strain>
    </source>
</reference>
<keyword evidence="3" id="KW-0032">Aminotransferase</keyword>
<dbReference type="GO" id="GO:0004021">
    <property type="term" value="F:L-alanine:2-oxoglutarate aminotransferase activity"/>
    <property type="evidence" value="ECO:0007669"/>
    <property type="project" value="UniProtKB-EC"/>
</dbReference>
<dbReference type="CDD" id="cd00609">
    <property type="entry name" value="AAT_like"/>
    <property type="match status" value="1"/>
</dbReference>
<dbReference type="OrthoDB" id="9763453at2"/>
<dbReference type="InterPro" id="IPR015421">
    <property type="entry name" value="PyrdxlP-dep_Trfase_major"/>
</dbReference>
<organism evidence="8 9">
    <name type="scientific">Marinactinospora thermotolerans DSM 45154</name>
    <dbReference type="NCBI Taxonomy" id="1122192"/>
    <lineage>
        <taxon>Bacteria</taxon>
        <taxon>Bacillati</taxon>
        <taxon>Actinomycetota</taxon>
        <taxon>Actinomycetes</taxon>
        <taxon>Streptosporangiales</taxon>
        <taxon>Nocardiopsidaceae</taxon>
        <taxon>Marinactinospora</taxon>
    </lineage>
</organism>
<evidence type="ECO:0000256" key="6">
    <source>
        <dbReference type="ARBA" id="ARBA00026106"/>
    </source>
</evidence>
<keyword evidence="9" id="KW-1185">Reference proteome</keyword>
<protein>
    <recommendedName>
        <fullName evidence="6">alanine transaminase</fullName>
        <ecNumber evidence="6">2.6.1.2</ecNumber>
    </recommendedName>
</protein>
<sequence length="405" mass="44468">MEFKQSGKLAGVCYEIRGPVIEHANALEEAGHSVLRLNTGNPALFGFEAPQALLDDITRNLSRAHGYSDSRGILPARQAVVDHYRARGFDDVGVEDVFLGNGVSELVTMAVQALVDDGDEVLIPAPDFPLWTAVTRLAGGTAVHYTCDESANWWPDLDDIAAKITDRTKAIVVINPNNPTGAVYPRELLEGILDLARRHHLVVFADEIYDQILYDGLVHHHLAPLAPDVLCLTFSGLSKAYRVAGFRAGWLVVTGPRRHAKDYLEGLTMLAGMRLCPNVPAQYAIPAALGGERSIQGLVLDGGRLAEQRDRAWAALNAIPGVSCVKPQGALYAFPRLDPEVYPIRDDERFVLDLLLQEKIHVVQGTGFNWPRPDHFRVLTLPHADDLEVAISRIGRFLAGYRQEG</sequence>
<dbReference type="InterPro" id="IPR015422">
    <property type="entry name" value="PyrdxlP-dep_Trfase_small"/>
</dbReference>
<evidence type="ECO:0000259" key="7">
    <source>
        <dbReference type="Pfam" id="PF00155"/>
    </source>
</evidence>
<gene>
    <name evidence="8" type="ORF">SAMN02745673_02013</name>
</gene>
<name>A0A1T4PUF9_9ACTN</name>
<dbReference type="Gene3D" id="3.40.640.10">
    <property type="entry name" value="Type I PLP-dependent aspartate aminotransferase-like (Major domain)"/>
    <property type="match status" value="1"/>
</dbReference>
<dbReference type="InterPro" id="IPR051926">
    <property type="entry name" value="Ala_Aminotransferase"/>
</dbReference>
<evidence type="ECO:0000256" key="2">
    <source>
        <dbReference type="ARBA" id="ARBA00007441"/>
    </source>
</evidence>
<dbReference type="InterPro" id="IPR015424">
    <property type="entry name" value="PyrdxlP-dep_Trfase"/>
</dbReference>
<dbReference type="SUPFAM" id="SSF53383">
    <property type="entry name" value="PLP-dependent transferases"/>
    <property type="match status" value="1"/>
</dbReference>
<proteinExistence type="inferred from homology"/>
<dbReference type="GO" id="GO:0030170">
    <property type="term" value="F:pyridoxal phosphate binding"/>
    <property type="evidence" value="ECO:0007669"/>
    <property type="project" value="InterPro"/>
</dbReference>
<comment type="similarity">
    <text evidence="2">Belongs to the class-I pyridoxal-phosphate-dependent aminotransferase family.</text>
</comment>
<evidence type="ECO:0000313" key="9">
    <source>
        <dbReference type="Proteomes" id="UP000190637"/>
    </source>
</evidence>
<dbReference type="PANTHER" id="PTHR43488:SF2">
    <property type="entry name" value="GLUTAMATE-PYRUVATE AMINOTRANSFERASE ALAA"/>
    <property type="match status" value="1"/>
</dbReference>
<dbReference type="RefSeq" id="WP_078761322.1">
    <property type="nucleotide sequence ID" value="NZ_FUWS01000004.1"/>
</dbReference>
<dbReference type="STRING" id="1122192.SAMN02745673_02013"/>
<dbReference type="Gene3D" id="3.90.1150.10">
    <property type="entry name" value="Aspartate Aminotransferase, domain 1"/>
    <property type="match status" value="1"/>
</dbReference>
<evidence type="ECO:0000256" key="5">
    <source>
        <dbReference type="ARBA" id="ARBA00022898"/>
    </source>
</evidence>
<dbReference type="PANTHER" id="PTHR43488">
    <property type="entry name" value="GLUTAMATE-PYRUVATE AMINOTRANSFERASE ALAA"/>
    <property type="match status" value="1"/>
</dbReference>
<keyword evidence="5" id="KW-0663">Pyridoxal phosphate</keyword>
<dbReference type="InterPro" id="IPR004839">
    <property type="entry name" value="Aminotransferase_I/II_large"/>
</dbReference>
<comment type="cofactor">
    <cofactor evidence="1">
        <name>pyridoxal 5'-phosphate</name>
        <dbReference type="ChEBI" id="CHEBI:597326"/>
    </cofactor>
</comment>
<evidence type="ECO:0000313" key="8">
    <source>
        <dbReference type="EMBL" id="SJZ95184.1"/>
    </source>
</evidence>
<feature type="domain" description="Aminotransferase class I/classII large" evidence="7">
    <location>
        <begin position="34"/>
        <end position="394"/>
    </location>
</feature>
<dbReference type="Pfam" id="PF00155">
    <property type="entry name" value="Aminotran_1_2"/>
    <property type="match status" value="1"/>
</dbReference>